<dbReference type="EMBL" id="PISD01000075">
    <property type="protein sequence ID" value="PKG26248.1"/>
    <property type="molecule type" value="Genomic_DNA"/>
</dbReference>
<dbReference type="InterPro" id="IPR012347">
    <property type="entry name" value="Ferritin-like"/>
</dbReference>
<evidence type="ECO:0000313" key="2">
    <source>
        <dbReference type="EMBL" id="PKG26248.1"/>
    </source>
</evidence>
<sequence>MNNNHHAKLASSEIFALWNTYVNETMALCVLKYFLETVEDPEISEVLKNAKSFSEENIKMVKDIFKAENFPVPQGFTDEDVNINAPKLFSDEFMLYYAHLVGNVTANVDVSMTFCSVRKDLREFFTTCINSSIGIYNQSMDVLLSKGIYPRSPAIPIPEHIEMIQKKSFLSGWFGEQRPLSVNEMTMLYYNHWRNAVGYALSTGFSQVTSSKQARDYFVHGAEIANHVMDVTRKFMDESNLIISGLTNIMPTNSTTSPFSDKLLTYHIAALGGIGIGYYGMSIGLSARRDIGVAYSRLMIETMEYSQQGYSIMIENEWIEQPPLAPDRKKLSEK</sequence>
<protein>
    <submittedName>
        <fullName evidence="2">DUF3231 domain-containing protein</fullName>
    </submittedName>
</protein>
<dbReference type="AlphaFoldDB" id="A0A2N0Z9Q5"/>
<keyword evidence="1" id="KW-1133">Transmembrane helix</keyword>
<evidence type="ECO:0000256" key="1">
    <source>
        <dbReference type="SAM" id="Phobius"/>
    </source>
</evidence>
<keyword evidence="1" id="KW-0472">Membrane</keyword>
<dbReference type="Proteomes" id="UP000233343">
    <property type="component" value="Unassembled WGS sequence"/>
</dbReference>
<dbReference type="RefSeq" id="WP_066200957.1">
    <property type="nucleotide sequence ID" value="NZ_JAFDQP010000011.1"/>
</dbReference>
<proteinExistence type="predicted"/>
<dbReference type="Pfam" id="PF11553">
    <property type="entry name" value="DUF3231"/>
    <property type="match status" value="2"/>
</dbReference>
<comment type="caution">
    <text evidence="2">The sequence shown here is derived from an EMBL/GenBank/DDBJ whole genome shotgun (WGS) entry which is preliminary data.</text>
</comment>
<organism evidence="2 3">
    <name type="scientific">Cytobacillus horneckiae</name>
    <dbReference type="NCBI Taxonomy" id="549687"/>
    <lineage>
        <taxon>Bacteria</taxon>
        <taxon>Bacillati</taxon>
        <taxon>Bacillota</taxon>
        <taxon>Bacilli</taxon>
        <taxon>Bacillales</taxon>
        <taxon>Bacillaceae</taxon>
        <taxon>Cytobacillus</taxon>
    </lineage>
</organism>
<name>A0A2N0Z9Q5_9BACI</name>
<keyword evidence="1" id="KW-0812">Transmembrane</keyword>
<accession>A0A2N0Z9Q5</accession>
<dbReference type="InterPro" id="IPR021617">
    <property type="entry name" value="DUF3231"/>
</dbReference>
<feature type="transmembrane region" description="Helical" evidence="1">
    <location>
        <begin position="263"/>
        <end position="281"/>
    </location>
</feature>
<dbReference type="Gene3D" id="1.20.1260.10">
    <property type="match status" value="2"/>
</dbReference>
<evidence type="ECO:0000313" key="3">
    <source>
        <dbReference type="Proteomes" id="UP000233343"/>
    </source>
</evidence>
<keyword evidence="3" id="KW-1185">Reference proteome</keyword>
<gene>
    <name evidence="2" type="ORF">CWS20_25325</name>
</gene>
<reference evidence="2 3" key="1">
    <citation type="journal article" date="2010" name="Int. J. Syst. Evol. Microbiol.">
        <title>Bacillus horneckiae sp. nov., isolated from a spacecraft-assembly clean room.</title>
        <authorList>
            <person name="Vaishampayan P."/>
            <person name="Probst A."/>
            <person name="Krishnamurthi S."/>
            <person name="Ghosh S."/>
            <person name="Osman S."/>
            <person name="McDowall A."/>
            <person name="Ruckmani A."/>
            <person name="Mayilraj S."/>
            <person name="Venkateswaran K."/>
        </authorList>
    </citation>
    <scope>NUCLEOTIDE SEQUENCE [LARGE SCALE GENOMIC DNA]</scope>
    <source>
        <strain evidence="3">1PO1SC</strain>
    </source>
</reference>